<accession>A0AAD7T6S0</accession>
<evidence type="ECO:0000313" key="1">
    <source>
        <dbReference type="EMBL" id="KAJ8415411.1"/>
    </source>
</evidence>
<organism evidence="1 2">
    <name type="scientific">Aldrovandia affinis</name>
    <dbReference type="NCBI Taxonomy" id="143900"/>
    <lineage>
        <taxon>Eukaryota</taxon>
        <taxon>Metazoa</taxon>
        <taxon>Chordata</taxon>
        <taxon>Craniata</taxon>
        <taxon>Vertebrata</taxon>
        <taxon>Euteleostomi</taxon>
        <taxon>Actinopterygii</taxon>
        <taxon>Neopterygii</taxon>
        <taxon>Teleostei</taxon>
        <taxon>Notacanthiformes</taxon>
        <taxon>Halosauridae</taxon>
        <taxon>Aldrovandia</taxon>
    </lineage>
</organism>
<proteinExistence type="predicted"/>
<dbReference type="Proteomes" id="UP001221898">
    <property type="component" value="Unassembled WGS sequence"/>
</dbReference>
<gene>
    <name evidence="1" type="ORF">AAFF_G00423910</name>
</gene>
<sequence length="77" mass="8835">MENRIVRIHFLRASWARRVSTLNVQHPHLTHFIDTDFTEIRRCTQPTWKRSRGLSFCPLTKAYAIGASARSPIADGA</sequence>
<dbReference type="EMBL" id="JAINUG010000009">
    <property type="protein sequence ID" value="KAJ8415411.1"/>
    <property type="molecule type" value="Genomic_DNA"/>
</dbReference>
<dbReference type="AlphaFoldDB" id="A0AAD7T6S0"/>
<comment type="caution">
    <text evidence="1">The sequence shown here is derived from an EMBL/GenBank/DDBJ whole genome shotgun (WGS) entry which is preliminary data.</text>
</comment>
<name>A0AAD7T6S0_9TELE</name>
<keyword evidence="2" id="KW-1185">Reference proteome</keyword>
<evidence type="ECO:0000313" key="2">
    <source>
        <dbReference type="Proteomes" id="UP001221898"/>
    </source>
</evidence>
<reference evidence="1" key="1">
    <citation type="journal article" date="2023" name="Science">
        <title>Genome structures resolve the early diversification of teleost fishes.</title>
        <authorList>
            <person name="Parey E."/>
            <person name="Louis A."/>
            <person name="Montfort J."/>
            <person name="Bouchez O."/>
            <person name="Roques C."/>
            <person name="Iampietro C."/>
            <person name="Lluch J."/>
            <person name="Castinel A."/>
            <person name="Donnadieu C."/>
            <person name="Desvignes T."/>
            <person name="Floi Bucao C."/>
            <person name="Jouanno E."/>
            <person name="Wen M."/>
            <person name="Mejri S."/>
            <person name="Dirks R."/>
            <person name="Jansen H."/>
            <person name="Henkel C."/>
            <person name="Chen W.J."/>
            <person name="Zahm M."/>
            <person name="Cabau C."/>
            <person name="Klopp C."/>
            <person name="Thompson A.W."/>
            <person name="Robinson-Rechavi M."/>
            <person name="Braasch I."/>
            <person name="Lecointre G."/>
            <person name="Bobe J."/>
            <person name="Postlethwait J.H."/>
            <person name="Berthelot C."/>
            <person name="Roest Crollius H."/>
            <person name="Guiguen Y."/>
        </authorList>
    </citation>
    <scope>NUCLEOTIDE SEQUENCE</scope>
    <source>
        <strain evidence="1">NC1722</strain>
    </source>
</reference>
<protein>
    <submittedName>
        <fullName evidence="1">Uncharacterized protein</fullName>
    </submittedName>
</protein>